<keyword evidence="3" id="KW-1185">Reference proteome</keyword>
<keyword evidence="1" id="KW-0175">Coiled coil</keyword>
<proteinExistence type="predicted"/>
<gene>
    <name evidence="2" type="ORF">BLNAU_18309</name>
</gene>
<evidence type="ECO:0000256" key="1">
    <source>
        <dbReference type="SAM" id="Coils"/>
    </source>
</evidence>
<feature type="coiled-coil region" evidence="1">
    <location>
        <begin position="13"/>
        <end position="71"/>
    </location>
</feature>
<accession>A0ABQ9X624</accession>
<sequence length="126" mass="14535">MRETQKHHSRFFAEKLETDHEALIREQNECQKTQQLLHMQEQARQADKTKIQALETQLSAALEEIRRLTDAADTQRDVPRSVDPTTSVMPSFVFTNPSHFCVNNIDFTRTEVGEDEDGDSAMSNER</sequence>
<reference evidence="2 3" key="1">
    <citation type="journal article" date="2022" name="bioRxiv">
        <title>Genomics of Preaxostyla Flagellates Illuminates Evolutionary Transitions and the Path Towards Mitochondrial Loss.</title>
        <authorList>
            <person name="Novak L.V.F."/>
            <person name="Treitli S.C."/>
            <person name="Pyrih J."/>
            <person name="Halakuc P."/>
            <person name="Pipaliya S.V."/>
            <person name="Vacek V."/>
            <person name="Brzon O."/>
            <person name="Soukal P."/>
            <person name="Eme L."/>
            <person name="Dacks J.B."/>
            <person name="Karnkowska A."/>
            <person name="Elias M."/>
            <person name="Hampl V."/>
        </authorList>
    </citation>
    <scope>NUCLEOTIDE SEQUENCE [LARGE SCALE GENOMIC DNA]</scope>
    <source>
        <strain evidence="2">NAU3</strain>
        <tissue evidence="2">Gut</tissue>
    </source>
</reference>
<evidence type="ECO:0000313" key="3">
    <source>
        <dbReference type="Proteomes" id="UP001281761"/>
    </source>
</evidence>
<protein>
    <submittedName>
        <fullName evidence="2">Uncharacterized protein</fullName>
    </submittedName>
</protein>
<evidence type="ECO:0000313" key="2">
    <source>
        <dbReference type="EMBL" id="KAK2946779.1"/>
    </source>
</evidence>
<dbReference type="EMBL" id="JARBJD010000219">
    <property type="protein sequence ID" value="KAK2946779.1"/>
    <property type="molecule type" value="Genomic_DNA"/>
</dbReference>
<comment type="caution">
    <text evidence="2">The sequence shown here is derived from an EMBL/GenBank/DDBJ whole genome shotgun (WGS) entry which is preliminary data.</text>
</comment>
<dbReference type="Proteomes" id="UP001281761">
    <property type="component" value="Unassembled WGS sequence"/>
</dbReference>
<name>A0ABQ9X624_9EUKA</name>
<organism evidence="2 3">
    <name type="scientific">Blattamonas nauphoetae</name>
    <dbReference type="NCBI Taxonomy" id="2049346"/>
    <lineage>
        <taxon>Eukaryota</taxon>
        <taxon>Metamonada</taxon>
        <taxon>Preaxostyla</taxon>
        <taxon>Oxymonadida</taxon>
        <taxon>Blattamonas</taxon>
    </lineage>
</organism>